<evidence type="ECO:0000313" key="1">
    <source>
        <dbReference type="EMBL" id="EHA19551.1"/>
    </source>
</evidence>
<gene>
    <name evidence="1" type="ORF">ASPNIDRAFT_38974</name>
</gene>
<dbReference type="HOGENOM" id="CLU_1959099_0_0_1"/>
<reference evidence="1 2" key="1">
    <citation type="journal article" date="2011" name="Genome Res.">
        <title>Comparative genomics of citric-acid-producing Aspergillus niger ATCC 1015 versus enzyme-producing CBS 513.88.</title>
        <authorList>
            <person name="Andersen M.R."/>
            <person name="Salazar M.P."/>
            <person name="Schaap P.J."/>
            <person name="van de Vondervoort P.J."/>
            <person name="Culley D."/>
            <person name="Thykaer J."/>
            <person name="Frisvad J.C."/>
            <person name="Nielsen K.F."/>
            <person name="Albang R."/>
            <person name="Albermann K."/>
            <person name="Berka R.M."/>
            <person name="Braus G.H."/>
            <person name="Braus-Stromeyer S.A."/>
            <person name="Corrochano L.M."/>
            <person name="Dai Z."/>
            <person name="van Dijck P.W."/>
            <person name="Hofmann G."/>
            <person name="Lasure L.L."/>
            <person name="Magnuson J.K."/>
            <person name="Menke H."/>
            <person name="Meijer M."/>
            <person name="Meijer S.L."/>
            <person name="Nielsen J.B."/>
            <person name="Nielsen M.L."/>
            <person name="van Ooyen A.J."/>
            <person name="Pel H.J."/>
            <person name="Poulsen L."/>
            <person name="Samson R.A."/>
            <person name="Stam H."/>
            <person name="Tsang A."/>
            <person name="van den Brink J.M."/>
            <person name="Atkins A."/>
            <person name="Aerts A."/>
            <person name="Shapiro H."/>
            <person name="Pangilinan J."/>
            <person name="Salamov A."/>
            <person name="Lou Y."/>
            <person name="Lindquist E."/>
            <person name="Lucas S."/>
            <person name="Grimwood J."/>
            <person name="Grigoriev I.V."/>
            <person name="Kubicek C.P."/>
            <person name="Martinez D."/>
            <person name="van Peij N.N."/>
            <person name="Roubos J.A."/>
            <person name="Nielsen J."/>
            <person name="Baker S.E."/>
        </authorList>
    </citation>
    <scope>NUCLEOTIDE SEQUENCE [LARGE SCALE GENOMIC DNA]</scope>
    <source>
        <strain evidence="2">ATCC 1015 / CBS 113.46 / FGSC A1144 / LSHB Ac4 / NCTC 3858a / NRRL 328 / USDA 3528.7</strain>
    </source>
</reference>
<evidence type="ECO:0000313" key="2">
    <source>
        <dbReference type="Proteomes" id="UP000009038"/>
    </source>
</evidence>
<dbReference type="EMBL" id="ACJE01000019">
    <property type="protein sequence ID" value="EHA19551.1"/>
    <property type="molecule type" value="Genomic_DNA"/>
</dbReference>
<dbReference type="OrthoDB" id="4483451at2759"/>
<proteinExistence type="predicted"/>
<comment type="caution">
    <text evidence="1">The sequence shown here is derived from an EMBL/GenBank/DDBJ whole genome shotgun (WGS) entry which is preliminary data.</text>
</comment>
<protein>
    <submittedName>
        <fullName evidence="1">Uncharacterized protein</fullName>
    </submittedName>
</protein>
<dbReference type="VEuPathDB" id="FungiDB:ASPNIDRAFT2_38974"/>
<dbReference type="Proteomes" id="UP000009038">
    <property type="component" value="Unassembled WGS sequence"/>
</dbReference>
<accession>G3YCM2</accession>
<name>G3YCM2_ASPNA</name>
<organism evidence="1 2">
    <name type="scientific">Aspergillus niger (strain ATCC 1015 / CBS 113.46 / FGSC A1144 / LSHB Ac4 / NCTC 3858a / NRRL 328 / USDA 3528.7)</name>
    <dbReference type="NCBI Taxonomy" id="380704"/>
    <lineage>
        <taxon>Eukaryota</taxon>
        <taxon>Fungi</taxon>
        <taxon>Dikarya</taxon>
        <taxon>Ascomycota</taxon>
        <taxon>Pezizomycotina</taxon>
        <taxon>Eurotiomycetes</taxon>
        <taxon>Eurotiomycetidae</taxon>
        <taxon>Eurotiales</taxon>
        <taxon>Aspergillaceae</taxon>
        <taxon>Aspergillus</taxon>
        <taxon>Aspergillus subgen. Circumdati</taxon>
    </lineage>
</organism>
<sequence>MGSRHGTDWQITANDWRNRVADQAGGGNGIHPSVWLFASGASTGHAPLAAVRGSQWALSPLARVLICCSSCPFIVTVPDRLPQPQISQMTTLSTSRSPHLHPLQDPVYPALFADQASDSPPHTISRQL</sequence>
<dbReference type="AlphaFoldDB" id="G3YCM2"/>